<feature type="domain" description="DNA helicase Pif1-like DEAD-box helicase" evidence="2">
    <location>
        <begin position="3"/>
        <end position="195"/>
    </location>
</feature>
<dbReference type="GO" id="GO:0016787">
    <property type="term" value="F:hydrolase activity"/>
    <property type="evidence" value="ECO:0007669"/>
    <property type="project" value="UniProtKB-KW"/>
</dbReference>
<keyword evidence="1" id="KW-0347">Helicase</keyword>
<gene>
    <name evidence="3" type="ORF">SHERM_12592</name>
</gene>
<dbReference type="SUPFAM" id="SSF50249">
    <property type="entry name" value="Nucleic acid-binding proteins"/>
    <property type="match status" value="1"/>
</dbReference>
<name>A0A9N7MRX3_STRHE</name>
<dbReference type="Pfam" id="PF05970">
    <property type="entry name" value="PIF1"/>
    <property type="match status" value="1"/>
</dbReference>
<protein>
    <recommendedName>
        <fullName evidence="1">ATP-dependent DNA helicase</fullName>
        <ecNumber evidence="1">5.6.2.3</ecNumber>
    </recommendedName>
</protein>
<dbReference type="GO" id="GO:0043139">
    <property type="term" value="F:5'-3' DNA helicase activity"/>
    <property type="evidence" value="ECO:0007669"/>
    <property type="project" value="UniProtKB-EC"/>
</dbReference>
<keyword evidence="1" id="KW-0378">Hydrolase</keyword>
<dbReference type="InterPro" id="IPR012340">
    <property type="entry name" value="NA-bd_OB-fold"/>
</dbReference>
<accession>A0A9N7MRX3</accession>
<dbReference type="GO" id="GO:0006281">
    <property type="term" value="P:DNA repair"/>
    <property type="evidence" value="ECO:0007669"/>
    <property type="project" value="UniProtKB-KW"/>
</dbReference>
<evidence type="ECO:0000259" key="2">
    <source>
        <dbReference type="Pfam" id="PF05970"/>
    </source>
</evidence>
<keyword evidence="4" id="KW-1185">Reference proteome</keyword>
<comment type="similarity">
    <text evidence="1">Belongs to the helicase family.</text>
</comment>
<keyword evidence="1" id="KW-0233">DNA recombination</keyword>
<dbReference type="Gene3D" id="3.40.50.300">
    <property type="entry name" value="P-loop containing nucleotide triphosphate hydrolases"/>
    <property type="match status" value="1"/>
</dbReference>
<reference evidence="3" key="1">
    <citation type="submission" date="2019-12" db="EMBL/GenBank/DDBJ databases">
        <authorList>
            <person name="Scholes J."/>
        </authorList>
    </citation>
    <scope>NUCLEOTIDE SEQUENCE</scope>
</reference>
<comment type="cofactor">
    <cofactor evidence="1">
        <name>Mg(2+)</name>
        <dbReference type="ChEBI" id="CHEBI:18420"/>
    </cofactor>
</comment>
<evidence type="ECO:0000313" key="4">
    <source>
        <dbReference type="Proteomes" id="UP001153555"/>
    </source>
</evidence>
<organism evidence="3 4">
    <name type="scientific">Striga hermonthica</name>
    <name type="common">Purple witchweed</name>
    <name type="synonym">Buchnera hermonthica</name>
    <dbReference type="NCBI Taxonomy" id="68872"/>
    <lineage>
        <taxon>Eukaryota</taxon>
        <taxon>Viridiplantae</taxon>
        <taxon>Streptophyta</taxon>
        <taxon>Embryophyta</taxon>
        <taxon>Tracheophyta</taxon>
        <taxon>Spermatophyta</taxon>
        <taxon>Magnoliopsida</taxon>
        <taxon>eudicotyledons</taxon>
        <taxon>Gunneridae</taxon>
        <taxon>Pentapetalae</taxon>
        <taxon>asterids</taxon>
        <taxon>lamiids</taxon>
        <taxon>Lamiales</taxon>
        <taxon>Orobanchaceae</taxon>
        <taxon>Buchnereae</taxon>
        <taxon>Striga</taxon>
    </lineage>
</organism>
<comment type="catalytic activity">
    <reaction evidence="1">
        <text>ATP + H2O = ADP + phosphate + H(+)</text>
        <dbReference type="Rhea" id="RHEA:13065"/>
        <dbReference type="ChEBI" id="CHEBI:15377"/>
        <dbReference type="ChEBI" id="CHEBI:15378"/>
        <dbReference type="ChEBI" id="CHEBI:30616"/>
        <dbReference type="ChEBI" id="CHEBI:43474"/>
        <dbReference type="ChEBI" id="CHEBI:456216"/>
        <dbReference type="EC" id="5.6.2.3"/>
    </reaction>
</comment>
<keyword evidence="1" id="KW-0227">DNA damage</keyword>
<evidence type="ECO:0000313" key="3">
    <source>
        <dbReference type="EMBL" id="CAA0811538.1"/>
    </source>
</evidence>
<dbReference type="InterPro" id="IPR010285">
    <property type="entry name" value="DNA_helicase_pif1-like_DEAD"/>
</dbReference>
<dbReference type="GO" id="GO:0000723">
    <property type="term" value="P:telomere maintenance"/>
    <property type="evidence" value="ECO:0007669"/>
    <property type="project" value="InterPro"/>
</dbReference>
<dbReference type="Proteomes" id="UP001153555">
    <property type="component" value="Unassembled WGS sequence"/>
</dbReference>
<keyword evidence="1" id="KW-0547">Nucleotide-binding</keyword>
<keyword evidence="1" id="KW-0067">ATP-binding</keyword>
<dbReference type="OrthoDB" id="1725660at2759"/>
<keyword evidence="1" id="KW-0234">DNA repair</keyword>
<dbReference type="Gene3D" id="2.40.50.140">
    <property type="entry name" value="Nucleic acid-binding proteins"/>
    <property type="match status" value="2"/>
</dbReference>
<evidence type="ECO:0000256" key="1">
    <source>
        <dbReference type="RuleBase" id="RU363044"/>
    </source>
</evidence>
<feature type="non-terminal residue" evidence="3">
    <location>
        <position position="1"/>
    </location>
</feature>
<dbReference type="GO" id="GO:0006310">
    <property type="term" value="P:DNA recombination"/>
    <property type="evidence" value="ECO:0007669"/>
    <property type="project" value="UniProtKB-KW"/>
</dbReference>
<dbReference type="PANTHER" id="PTHR10492">
    <property type="match status" value="1"/>
</dbReference>
<dbReference type="EC" id="5.6.2.3" evidence="1"/>
<comment type="caution">
    <text evidence="3">The sequence shown here is derived from an EMBL/GenBank/DDBJ whole genome shotgun (WGS) entry which is preliminary data.</text>
</comment>
<dbReference type="AlphaFoldDB" id="A0A9N7MRX3"/>
<dbReference type="GO" id="GO:0005524">
    <property type="term" value="F:ATP binding"/>
    <property type="evidence" value="ECO:0007669"/>
    <property type="project" value="UniProtKB-KW"/>
</dbReference>
<sequence>MNCIEEKKKGAFFVDGPGGTGKSFLYRALLATVRSRGCIALATATSGIVASILPGGRTTHSRFKILIDLSDLKFCSISKQSSLGSLIRESKLIVWDEAPMAKKDTIEALNLALKDLCGCDDLFGGKVVVFGGEFRQVLLVLRRASRDETIGACLSSSYIWSLLTKLQLVENMRARLDPLFTEMLLRVGNGQERTYDEDLIKIPPSIAISEPLSEASLDELIRIIYPDLAYLTETELSVNRVTMKNTMQIARIDDNVRGWISLIQVVDQGPIFVSQRDPSISYRRFTFVDSEGTQVVALACNNNIRESSPILQLYKRYYVSGAAVKKEGPKCMIGSYRFSWTITNHTFIQPYVQGVVVHAFGLKNIGIDMVNRDIVLVNQEMVQMILTLWNTFGEDEGSQLAQTINAGNVVVSMRVKVTSFHGLSLSTRAASSILINPPTPATANLKQWWVILD</sequence>
<proteinExistence type="inferred from homology"/>
<dbReference type="InterPro" id="IPR027417">
    <property type="entry name" value="P-loop_NTPase"/>
</dbReference>
<dbReference type="SUPFAM" id="SSF52540">
    <property type="entry name" value="P-loop containing nucleoside triphosphate hydrolases"/>
    <property type="match status" value="1"/>
</dbReference>
<dbReference type="PANTHER" id="PTHR10492:SF100">
    <property type="entry name" value="ATP-DEPENDENT DNA HELICASE"/>
    <property type="match status" value="1"/>
</dbReference>
<dbReference type="EMBL" id="CACSLK010008833">
    <property type="protein sequence ID" value="CAA0811538.1"/>
    <property type="molecule type" value="Genomic_DNA"/>
</dbReference>